<comment type="caution">
    <text evidence="11">The sequence shown here is derived from an EMBL/GenBank/DDBJ whole genome shotgun (WGS) entry which is preliminary data.</text>
</comment>
<evidence type="ECO:0000259" key="10">
    <source>
        <dbReference type="Pfam" id="PF04138"/>
    </source>
</evidence>
<evidence type="ECO:0000256" key="7">
    <source>
        <dbReference type="ARBA" id="ARBA00023136"/>
    </source>
</evidence>
<keyword evidence="5 8" id="KW-0812">Transmembrane</keyword>
<feature type="transmembrane region" description="Helical" evidence="8">
    <location>
        <begin position="247"/>
        <end position="271"/>
    </location>
</feature>
<dbReference type="GO" id="GO:0000271">
    <property type="term" value="P:polysaccharide biosynthetic process"/>
    <property type="evidence" value="ECO:0007669"/>
    <property type="project" value="InterPro"/>
</dbReference>
<evidence type="ECO:0000313" key="11">
    <source>
        <dbReference type="EMBL" id="OGG29332.1"/>
    </source>
</evidence>
<keyword evidence="3" id="KW-0328">Glycosyltransferase</keyword>
<comment type="similarity">
    <text evidence="2">Belongs to the glycosyltransferase 2 family.</text>
</comment>
<dbReference type="AlphaFoldDB" id="A0A1F6AXV4"/>
<accession>A0A1F6AXV4</accession>
<evidence type="ECO:0000313" key="12">
    <source>
        <dbReference type="Proteomes" id="UP000176450"/>
    </source>
</evidence>
<evidence type="ECO:0000256" key="8">
    <source>
        <dbReference type="SAM" id="Phobius"/>
    </source>
</evidence>
<dbReference type="GO" id="GO:0004582">
    <property type="term" value="F:dolichyl-phosphate beta-D-mannosyltransferase activity"/>
    <property type="evidence" value="ECO:0007669"/>
    <property type="project" value="InterPro"/>
</dbReference>
<dbReference type="InterPro" id="IPR029044">
    <property type="entry name" value="Nucleotide-diphossugar_trans"/>
</dbReference>
<sequence length="371" mass="41911">MKLVVILPTYNEGENIITLLDALHEVLVGRNDYTISYLVVDDNSPDGTKELVTEYQKKHKDVFLVTGKKEGLGKAMVRGMTYAVTHLKADYLLQMDADLSHDPMVIPQFFRAIGSGADFVIGSRYIPGGSIPENWGIHRKIFSIVGNAIVRYGLGCPRVHDWTGGFRLYKKIFFEQIRHELSQYSGYVFQIAFLHKSILHKARIVEVPIHFTDRLHGRSKIAPFEYIKNVLFYVIHARMSYTSTRSLVKFLIVGSAGFVINTVVLEIGVFLGFHPAAGSIAGAECAILSNFFLNNAWTFRERKIHASNRVIKLLQFNGASLGAIILQAGIVFLGTHLYGVSEYRVFYIFGVFVGMIWNYIMYSRVIWKKAA</sequence>
<dbReference type="CDD" id="cd06442">
    <property type="entry name" value="DPM1_like"/>
    <property type="match status" value="1"/>
</dbReference>
<comment type="subcellular location">
    <subcellularLocation>
        <location evidence="1">Membrane</location>
        <topology evidence="1">Multi-pass membrane protein</topology>
    </subcellularLocation>
</comment>
<feature type="transmembrane region" description="Helical" evidence="8">
    <location>
        <begin position="345"/>
        <end position="362"/>
    </location>
</feature>
<dbReference type="PANTHER" id="PTHR43398">
    <property type="entry name" value="DOLICHOL-PHOSPHATE MANNOSYLTRANSFERASE SUBUNIT 1"/>
    <property type="match status" value="1"/>
</dbReference>
<gene>
    <name evidence="11" type="ORF">A3A63_04370</name>
</gene>
<evidence type="ECO:0000256" key="4">
    <source>
        <dbReference type="ARBA" id="ARBA00022679"/>
    </source>
</evidence>
<dbReference type="SUPFAM" id="SSF53448">
    <property type="entry name" value="Nucleotide-diphospho-sugar transferases"/>
    <property type="match status" value="1"/>
</dbReference>
<dbReference type="GO" id="GO:0016020">
    <property type="term" value="C:membrane"/>
    <property type="evidence" value="ECO:0007669"/>
    <property type="project" value="UniProtKB-SubCell"/>
</dbReference>
<dbReference type="GO" id="GO:0009247">
    <property type="term" value="P:glycolipid biosynthetic process"/>
    <property type="evidence" value="ECO:0007669"/>
    <property type="project" value="TreeGrafter"/>
</dbReference>
<keyword evidence="4" id="KW-0808">Transferase</keyword>
<keyword evidence="6 8" id="KW-1133">Transmembrane helix</keyword>
<feature type="transmembrane region" description="Helical" evidence="8">
    <location>
        <begin position="277"/>
        <end position="297"/>
    </location>
</feature>
<dbReference type="InterPro" id="IPR001173">
    <property type="entry name" value="Glyco_trans_2-like"/>
</dbReference>
<evidence type="ECO:0000256" key="1">
    <source>
        <dbReference type="ARBA" id="ARBA00004141"/>
    </source>
</evidence>
<dbReference type="Proteomes" id="UP000176450">
    <property type="component" value="Unassembled WGS sequence"/>
</dbReference>
<feature type="transmembrane region" description="Helical" evidence="8">
    <location>
        <begin position="318"/>
        <end position="339"/>
    </location>
</feature>
<organism evidence="11 12">
    <name type="scientific">Candidatus Gottesmanbacteria bacterium RIFCSPLOWO2_01_FULL_46_9</name>
    <dbReference type="NCBI Taxonomy" id="1798394"/>
    <lineage>
        <taxon>Bacteria</taxon>
        <taxon>Candidatus Gottesmaniibacteriota</taxon>
    </lineage>
</organism>
<evidence type="ECO:0000256" key="2">
    <source>
        <dbReference type="ARBA" id="ARBA00006739"/>
    </source>
</evidence>
<dbReference type="Pfam" id="PF04138">
    <property type="entry name" value="GtrA_DPMS_TM"/>
    <property type="match status" value="1"/>
</dbReference>
<evidence type="ECO:0000259" key="9">
    <source>
        <dbReference type="Pfam" id="PF00535"/>
    </source>
</evidence>
<dbReference type="InterPro" id="IPR039528">
    <property type="entry name" value="DPM1-like"/>
</dbReference>
<name>A0A1F6AXV4_9BACT</name>
<evidence type="ECO:0000256" key="3">
    <source>
        <dbReference type="ARBA" id="ARBA00022676"/>
    </source>
</evidence>
<keyword evidence="7 8" id="KW-0472">Membrane</keyword>
<evidence type="ECO:0000256" key="5">
    <source>
        <dbReference type="ARBA" id="ARBA00022692"/>
    </source>
</evidence>
<evidence type="ECO:0008006" key="13">
    <source>
        <dbReference type="Google" id="ProtNLM"/>
    </source>
</evidence>
<feature type="domain" description="Glycosyltransferase 2-like" evidence="9">
    <location>
        <begin position="5"/>
        <end position="177"/>
    </location>
</feature>
<dbReference type="Pfam" id="PF00535">
    <property type="entry name" value="Glycos_transf_2"/>
    <property type="match status" value="1"/>
</dbReference>
<protein>
    <recommendedName>
        <fullName evidence="13">Glycosyltransferase 2-like domain-containing protein</fullName>
    </recommendedName>
</protein>
<dbReference type="InterPro" id="IPR007267">
    <property type="entry name" value="GtrA_DPMS_TM"/>
</dbReference>
<dbReference type="EMBL" id="MFJX01000071">
    <property type="protein sequence ID" value="OGG29332.1"/>
    <property type="molecule type" value="Genomic_DNA"/>
</dbReference>
<proteinExistence type="inferred from homology"/>
<evidence type="ECO:0000256" key="6">
    <source>
        <dbReference type="ARBA" id="ARBA00022989"/>
    </source>
</evidence>
<feature type="domain" description="GtrA/DPMS transmembrane" evidence="10">
    <location>
        <begin position="249"/>
        <end position="367"/>
    </location>
</feature>
<dbReference type="PANTHER" id="PTHR43398:SF1">
    <property type="entry name" value="DOLICHOL-PHOSPHATE MANNOSYLTRANSFERASE SUBUNIT 1"/>
    <property type="match status" value="1"/>
</dbReference>
<reference evidence="11 12" key="1">
    <citation type="journal article" date="2016" name="Nat. Commun.">
        <title>Thousands of microbial genomes shed light on interconnected biogeochemical processes in an aquifer system.</title>
        <authorList>
            <person name="Anantharaman K."/>
            <person name="Brown C.T."/>
            <person name="Hug L.A."/>
            <person name="Sharon I."/>
            <person name="Castelle C.J."/>
            <person name="Probst A.J."/>
            <person name="Thomas B.C."/>
            <person name="Singh A."/>
            <person name="Wilkins M.J."/>
            <person name="Karaoz U."/>
            <person name="Brodie E.L."/>
            <person name="Williams K.H."/>
            <person name="Hubbard S.S."/>
            <person name="Banfield J.F."/>
        </authorList>
    </citation>
    <scope>NUCLEOTIDE SEQUENCE [LARGE SCALE GENOMIC DNA]</scope>
</reference>
<dbReference type="Gene3D" id="3.90.550.10">
    <property type="entry name" value="Spore Coat Polysaccharide Biosynthesis Protein SpsA, Chain A"/>
    <property type="match status" value="1"/>
</dbReference>